<dbReference type="GeneID" id="78059856"/>
<feature type="transmembrane region" description="Helical" evidence="6">
    <location>
        <begin position="271"/>
        <end position="289"/>
    </location>
</feature>
<comment type="similarity">
    <text evidence="2">Belongs to the EamA transporter family.</text>
</comment>
<feature type="transmembrane region" description="Helical" evidence="6">
    <location>
        <begin position="155"/>
        <end position="173"/>
    </location>
</feature>
<evidence type="ECO:0000313" key="8">
    <source>
        <dbReference type="EMBL" id="SDE71483.1"/>
    </source>
</evidence>
<dbReference type="PANTHER" id="PTHR32322:SF2">
    <property type="entry name" value="EAMA DOMAIN-CONTAINING PROTEIN"/>
    <property type="match status" value="1"/>
</dbReference>
<dbReference type="InterPro" id="IPR050638">
    <property type="entry name" value="AA-Vitamin_Transporters"/>
</dbReference>
<evidence type="ECO:0000256" key="3">
    <source>
        <dbReference type="ARBA" id="ARBA00022692"/>
    </source>
</evidence>
<dbReference type="Proteomes" id="UP000182114">
    <property type="component" value="Unassembled WGS sequence"/>
</dbReference>
<dbReference type="AlphaFoldDB" id="A0A1G7F6D4"/>
<reference evidence="9" key="1">
    <citation type="submission" date="2016-10" db="EMBL/GenBank/DDBJ databases">
        <authorList>
            <person name="Varghese N."/>
            <person name="Submissions S."/>
        </authorList>
    </citation>
    <scope>NUCLEOTIDE SEQUENCE [LARGE SCALE GENOMIC DNA]</scope>
    <source>
        <strain evidence="9">DSM 24729</strain>
    </source>
</reference>
<feature type="transmembrane region" description="Helical" evidence="6">
    <location>
        <begin position="35"/>
        <end position="58"/>
    </location>
</feature>
<evidence type="ECO:0000256" key="1">
    <source>
        <dbReference type="ARBA" id="ARBA00004141"/>
    </source>
</evidence>
<feature type="domain" description="EamA" evidence="7">
    <location>
        <begin position="154"/>
        <end position="290"/>
    </location>
</feature>
<evidence type="ECO:0000256" key="2">
    <source>
        <dbReference type="ARBA" id="ARBA00007362"/>
    </source>
</evidence>
<feature type="transmembrane region" description="Helical" evidence="6">
    <location>
        <begin position="95"/>
        <end position="116"/>
    </location>
</feature>
<dbReference type="EMBL" id="FNBD01000003">
    <property type="protein sequence ID" value="SDE71483.1"/>
    <property type="molecule type" value="Genomic_DNA"/>
</dbReference>
<feature type="domain" description="EamA" evidence="7">
    <location>
        <begin position="6"/>
        <end position="139"/>
    </location>
</feature>
<feature type="transmembrane region" description="Helical" evidence="6">
    <location>
        <begin position="214"/>
        <end position="235"/>
    </location>
</feature>
<accession>A0A1G7F6D4</accession>
<gene>
    <name evidence="8" type="ORF">SAMN04487992_10357</name>
</gene>
<dbReference type="SUPFAM" id="SSF103481">
    <property type="entry name" value="Multidrug resistance efflux transporter EmrE"/>
    <property type="match status" value="2"/>
</dbReference>
<evidence type="ECO:0000256" key="6">
    <source>
        <dbReference type="SAM" id="Phobius"/>
    </source>
</evidence>
<dbReference type="GO" id="GO:0016020">
    <property type="term" value="C:membrane"/>
    <property type="evidence" value="ECO:0007669"/>
    <property type="project" value="UniProtKB-SubCell"/>
</dbReference>
<keyword evidence="3 6" id="KW-0812">Transmembrane</keyword>
<feature type="transmembrane region" description="Helical" evidence="6">
    <location>
        <begin position="185"/>
        <end position="202"/>
    </location>
</feature>
<comment type="subcellular location">
    <subcellularLocation>
        <location evidence="1">Membrane</location>
        <topology evidence="1">Multi-pass membrane protein</topology>
    </subcellularLocation>
</comment>
<dbReference type="eggNOG" id="COG0697">
    <property type="taxonomic scope" value="Bacteria"/>
</dbReference>
<dbReference type="InterPro" id="IPR000620">
    <property type="entry name" value="EamA_dom"/>
</dbReference>
<feature type="transmembrane region" description="Helical" evidence="6">
    <location>
        <begin position="125"/>
        <end position="143"/>
    </location>
</feature>
<proteinExistence type="inferred from homology"/>
<feature type="transmembrane region" description="Helical" evidence="6">
    <location>
        <begin position="70"/>
        <end position="89"/>
    </location>
</feature>
<evidence type="ECO:0000256" key="5">
    <source>
        <dbReference type="ARBA" id="ARBA00023136"/>
    </source>
</evidence>
<dbReference type="PANTHER" id="PTHR32322">
    <property type="entry name" value="INNER MEMBRANE TRANSPORTER"/>
    <property type="match status" value="1"/>
</dbReference>
<evidence type="ECO:0000313" key="9">
    <source>
        <dbReference type="Proteomes" id="UP000182114"/>
    </source>
</evidence>
<name>A0A1G7F6D4_9FLAO</name>
<organism evidence="8 9">
    <name type="scientific">Cellulophaga baltica</name>
    <dbReference type="NCBI Taxonomy" id="76594"/>
    <lineage>
        <taxon>Bacteria</taxon>
        <taxon>Pseudomonadati</taxon>
        <taxon>Bacteroidota</taxon>
        <taxon>Flavobacteriia</taxon>
        <taxon>Flavobacteriales</taxon>
        <taxon>Flavobacteriaceae</taxon>
        <taxon>Cellulophaga</taxon>
    </lineage>
</organism>
<keyword evidence="5 6" id="KW-0472">Membrane</keyword>
<dbReference type="InterPro" id="IPR037185">
    <property type="entry name" value="EmrE-like"/>
</dbReference>
<protein>
    <submittedName>
        <fullName evidence="8">Permease of the drug/metabolite transporter (DMT) superfamily</fullName>
    </submittedName>
</protein>
<feature type="transmembrane region" description="Helical" evidence="6">
    <location>
        <begin position="247"/>
        <end position="265"/>
    </location>
</feature>
<evidence type="ECO:0000256" key="4">
    <source>
        <dbReference type="ARBA" id="ARBA00022989"/>
    </source>
</evidence>
<evidence type="ECO:0000259" key="7">
    <source>
        <dbReference type="Pfam" id="PF00892"/>
    </source>
</evidence>
<dbReference type="Pfam" id="PF00892">
    <property type="entry name" value="EamA"/>
    <property type="match status" value="2"/>
</dbReference>
<dbReference type="RefSeq" id="WP_024482616.1">
    <property type="nucleotide sequence ID" value="NZ_CANMGP010000006.1"/>
</dbReference>
<keyword evidence="4 6" id="KW-1133">Transmembrane helix</keyword>
<sequence length="297" mass="32738">MSKRTLALLAAFGATFIYGINHTIAKEVMPTYVQPFGFIFLRLMGATVLFWCMTPFIPNEKIERRDWGRFLICAIAGMGINMLSFFKGLELSTPINSAVLITVTPIIVVVLSALFIKEKITWQKGVGIFIGLIGALTLVLFGAENRTDAANIPLGNFLFIINSLSYGIYLILVKKLITKYHPFGVLKWLFLIGTLISLPLTLPDFLEIQWADLPFNILGAIAFVILGTTFCTYLFNGFALTQLKATTVGAFAYLQPLIGVVFAILSGKDQLNLLKLTAMLLVLLGVYLVSKKAKPSL</sequence>
<keyword evidence="9" id="KW-1185">Reference proteome</keyword>